<dbReference type="RefSeq" id="WP_378140487.1">
    <property type="nucleotide sequence ID" value="NZ_JBHSEF010000010.1"/>
</dbReference>
<dbReference type="InterPro" id="IPR003959">
    <property type="entry name" value="ATPase_AAA_core"/>
</dbReference>
<dbReference type="EMBL" id="JBHSEF010000010">
    <property type="protein sequence ID" value="MFC4354250.1"/>
    <property type="molecule type" value="Genomic_DNA"/>
</dbReference>
<reference evidence="3" key="1">
    <citation type="journal article" date="2019" name="Int. J. Syst. Evol. Microbiol.">
        <title>The Global Catalogue of Microorganisms (GCM) 10K type strain sequencing project: providing services to taxonomists for standard genome sequencing and annotation.</title>
        <authorList>
            <consortium name="The Broad Institute Genomics Platform"/>
            <consortium name="The Broad Institute Genome Sequencing Center for Infectious Disease"/>
            <person name="Wu L."/>
            <person name="Ma J."/>
        </authorList>
    </citation>
    <scope>NUCLEOTIDE SEQUENCE [LARGE SCALE GENOMIC DNA]</scope>
    <source>
        <strain evidence="3">CCUG 50353</strain>
    </source>
</reference>
<keyword evidence="3" id="KW-1185">Reference proteome</keyword>
<dbReference type="Proteomes" id="UP001595733">
    <property type="component" value="Unassembled WGS sequence"/>
</dbReference>
<evidence type="ECO:0000313" key="3">
    <source>
        <dbReference type="Proteomes" id="UP001595733"/>
    </source>
</evidence>
<feature type="domain" description="ATPase AAA-type core" evidence="1">
    <location>
        <begin position="248"/>
        <end position="331"/>
    </location>
</feature>
<proteinExistence type="predicted"/>
<sequence length="412" mass="47889">MNIKLLKMRMEGLSLYEDKTLEINLMTTSRVPSEDVDTHVVEHLSGSFYKQNVLAFSGINASGKTTTLKIFSFILDTFIENNSLEHVKNEEILSQFEDECSITTYYYWQMKLYELTSRIAKNDLGHFYFVDEWLKIKPFKENIAKKKLLDFDETPPSLTRKSEEKAAMGYLRQDTSIFMKILYEARMSDNERYVFDMTDYTNVNILTNRSEIPVGFIQYLDSSIESLEFINSNDVSKYSNLILRVKFSGQDPQDISVMDLWKYLSSGTIKGINLLMQIEHVLHSGGYIIIDEIENHLNKTIVITLINLFKSKMNRHHATLIFSTHYSEILDDMERNDSIYFTRKKNGKIQVFPLSNHLSRSDKKKSAVYLSGLLGTAPKYNDYMNLKKSINQSLQDKTRVTEMNSSKRNDHV</sequence>
<protein>
    <submittedName>
        <fullName evidence="2">AAA family ATPase</fullName>
    </submittedName>
</protein>
<organism evidence="2 3">
    <name type="scientific">Chryseomicrobium palamuruense</name>
    <dbReference type="NCBI Taxonomy" id="682973"/>
    <lineage>
        <taxon>Bacteria</taxon>
        <taxon>Bacillati</taxon>
        <taxon>Bacillota</taxon>
        <taxon>Bacilli</taxon>
        <taxon>Bacillales</taxon>
        <taxon>Caryophanaceae</taxon>
        <taxon>Chryseomicrobium</taxon>
    </lineage>
</organism>
<accession>A0ABV8UUX7</accession>
<comment type="caution">
    <text evidence="2">The sequence shown here is derived from an EMBL/GenBank/DDBJ whole genome shotgun (WGS) entry which is preliminary data.</text>
</comment>
<name>A0ABV8UUX7_9BACL</name>
<evidence type="ECO:0000259" key="1">
    <source>
        <dbReference type="Pfam" id="PF13304"/>
    </source>
</evidence>
<evidence type="ECO:0000313" key="2">
    <source>
        <dbReference type="EMBL" id="MFC4354250.1"/>
    </source>
</evidence>
<dbReference type="PANTHER" id="PTHR40396:SF1">
    <property type="entry name" value="ATPASE AAA-TYPE CORE DOMAIN-CONTAINING PROTEIN"/>
    <property type="match status" value="1"/>
</dbReference>
<dbReference type="InterPro" id="IPR027417">
    <property type="entry name" value="P-loop_NTPase"/>
</dbReference>
<dbReference type="PANTHER" id="PTHR40396">
    <property type="entry name" value="ATPASE-LIKE PROTEIN"/>
    <property type="match status" value="1"/>
</dbReference>
<gene>
    <name evidence="2" type="ORF">ACFO0S_04080</name>
</gene>
<dbReference type="Pfam" id="PF13304">
    <property type="entry name" value="AAA_21"/>
    <property type="match status" value="1"/>
</dbReference>
<dbReference type="SUPFAM" id="SSF52540">
    <property type="entry name" value="P-loop containing nucleoside triphosphate hydrolases"/>
    <property type="match status" value="1"/>
</dbReference>
<dbReference type="Gene3D" id="3.40.50.300">
    <property type="entry name" value="P-loop containing nucleotide triphosphate hydrolases"/>
    <property type="match status" value="1"/>
</dbReference>